<feature type="transmembrane region" description="Helical" evidence="1">
    <location>
        <begin position="75"/>
        <end position="97"/>
    </location>
</feature>
<keyword evidence="1" id="KW-0812">Transmembrane</keyword>
<gene>
    <name evidence="2" type="ORF">WJ96_07065</name>
</gene>
<dbReference type="RefSeq" id="WP_059925447.1">
    <property type="nucleotide sequence ID" value="NZ_LPBG01000047.1"/>
</dbReference>
<reference evidence="2 3" key="1">
    <citation type="submission" date="2015-11" db="EMBL/GenBank/DDBJ databases">
        <title>Expanding the genomic diversity of Burkholderia species for the development of highly accurate diagnostics.</title>
        <authorList>
            <person name="Sahl J."/>
            <person name="Keim P."/>
            <person name="Wagner D."/>
        </authorList>
    </citation>
    <scope>NUCLEOTIDE SEQUENCE [LARGE SCALE GENOMIC DNA]</scope>
    <source>
        <strain evidence="2 3">MSMB1808WGS</strain>
    </source>
</reference>
<name>A0AAW3MTQ6_9BURK</name>
<keyword evidence="1" id="KW-1133">Transmembrane helix</keyword>
<feature type="transmembrane region" description="Helical" evidence="1">
    <location>
        <begin position="34"/>
        <end position="55"/>
    </location>
</feature>
<accession>A0AAW3MTQ6</accession>
<dbReference type="EMBL" id="LPBJ01000047">
    <property type="protein sequence ID" value="KVP98274.1"/>
    <property type="molecule type" value="Genomic_DNA"/>
</dbReference>
<evidence type="ECO:0008006" key="4">
    <source>
        <dbReference type="Google" id="ProtNLM"/>
    </source>
</evidence>
<comment type="caution">
    <text evidence="2">The sequence shown here is derived from an EMBL/GenBank/DDBJ whole genome shotgun (WGS) entry which is preliminary data.</text>
</comment>
<evidence type="ECO:0000256" key="1">
    <source>
        <dbReference type="SAM" id="Phobius"/>
    </source>
</evidence>
<evidence type="ECO:0000313" key="2">
    <source>
        <dbReference type="EMBL" id="KVP98274.1"/>
    </source>
</evidence>
<keyword evidence="3" id="KW-1185">Reference proteome</keyword>
<keyword evidence="1" id="KW-0472">Membrane</keyword>
<proteinExistence type="predicted"/>
<evidence type="ECO:0000313" key="3">
    <source>
        <dbReference type="Proteomes" id="UP000056453"/>
    </source>
</evidence>
<protein>
    <recommendedName>
        <fullName evidence="4">Conjugal transfer protein</fullName>
    </recommendedName>
</protein>
<dbReference type="Proteomes" id="UP000056453">
    <property type="component" value="Unassembled WGS sequence"/>
</dbReference>
<sequence length="127" mass="14605">MNKGFPPSDFPDLPSFEESRDLWLAEREAWLPRWLQRMLAVMPVIGLCLLASNVLRALSTFAPQPESGLTLADLIFTAGVLLIAFPFIYLSGVRLHLPPKPSRRQYRRTLELLRAYLRHQTKEEKDS</sequence>
<dbReference type="AlphaFoldDB" id="A0AAW3MTQ6"/>
<organism evidence="2 3">
    <name type="scientific">Burkholderia ubonensis</name>
    <dbReference type="NCBI Taxonomy" id="101571"/>
    <lineage>
        <taxon>Bacteria</taxon>
        <taxon>Pseudomonadati</taxon>
        <taxon>Pseudomonadota</taxon>
        <taxon>Betaproteobacteria</taxon>
        <taxon>Burkholderiales</taxon>
        <taxon>Burkholderiaceae</taxon>
        <taxon>Burkholderia</taxon>
        <taxon>Burkholderia cepacia complex</taxon>
    </lineage>
</organism>